<dbReference type="RefSeq" id="WP_183408974.1">
    <property type="nucleotide sequence ID" value="NZ_JACHWY010000001.1"/>
</dbReference>
<dbReference type="PANTHER" id="PTHR43289:SF6">
    <property type="entry name" value="SERINE_THREONINE-PROTEIN KINASE NEKL-3"/>
    <property type="match status" value="1"/>
</dbReference>
<evidence type="ECO:0000313" key="9">
    <source>
        <dbReference type="Proteomes" id="UP000537130"/>
    </source>
</evidence>
<protein>
    <submittedName>
        <fullName evidence="8">Serine/threonine protein kinase</fullName>
    </submittedName>
</protein>
<proteinExistence type="predicted"/>
<feature type="compositionally biased region" description="Polar residues" evidence="6">
    <location>
        <begin position="29"/>
        <end position="43"/>
    </location>
</feature>
<dbReference type="SMART" id="SM00220">
    <property type="entry name" value="S_TKc"/>
    <property type="match status" value="1"/>
</dbReference>
<sequence length="477" mass="53044">MNDKDKTELAKTEVSSAEDKTEVAGGAPTQLSADTTEVSTNPAKTHLSPIAPQDESDVATDTLAKMQPGFTLKERFQLGQKLGQGGMGAVFRAKDLRRVEAGHSDPTVAIKVITGDFAKDSRAFIALQRETDKSQTLAHPNIITVYDFDRDDAIFFMTMESLTGCTLDQYVISDAERAERVAYITDLANAIAYAHKRNIVHSDLKPANIFITDNNTLKVLDFGIARAYSAIEGDKTQADPDEISGLTPTYASYEMFERQPPHPADDVYALGLIAYEMLTGKHPFDRKSAPRAESTGLKPQRIKGLPGYQWKAIAKALEFRREDRWQDAGEFLRQFKGAGRRVKQLSLTLLVAIVGFSTYLLFFQPEAGPDVPFEALPPATQEQVLRNLNDGRQAMSFGDYNGALFYLDKAYELHPRNPDVMEAITAMLEEILANMPSSDDPEERAFYRQQLNELLKYPSLSQNPQLLELQKSLSDST</sequence>
<keyword evidence="2 5" id="KW-0547">Nucleotide-binding</keyword>
<keyword evidence="8" id="KW-0723">Serine/threonine-protein kinase</keyword>
<evidence type="ECO:0000256" key="1">
    <source>
        <dbReference type="ARBA" id="ARBA00022679"/>
    </source>
</evidence>
<evidence type="ECO:0000313" key="8">
    <source>
        <dbReference type="EMBL" id="MBB3046271.1"/>
    </source>
</evidence>
<dbReference type="Gene3D" id="3.30.200.20">
    <property type="entry name" value="Phosphorylase Kinase, domain 1"/>
    <property type="match status" value="1"/>
</dbReference>
<dbReference type="GO" id="GO:0005524">
    <property type="term" value="F:ATP binding"/>
    <property type="evidence" value="ECO:0007669"/>
    <property type="project" value="UniProtKB-UniRule"/>
</dbReference>
<dbReference type="PANTHER" id="PTHR43289">
    <property type="entry name" value="MITOGEN-ACTIVATED PROTEIN KINASE KINASE KINASE 20-RELATED"/>
    <property type="match status" value="1"/>
</dbReference>
<dbReference type="InterPro" id="IPR000719">
    <property type="entry name" value="Prot_kinase_dom"/>
</dbReference>
<dbReference type="PROSITE" id="PS00107">
    <property type="entry name" value="PROTEIN_KINASE_ATP"/>
    <property type="match status" value="1"/>
</dbReference>
<keyword evidence="1" id="KW-0808">Transferase</keyword>
<comment type="caution">
    <text evidence="8">The sequence shown here is derived from an EMBL/GenBank/DDBJ whole genome shotgun (WGS) entry which is preliminary data.</text>
</comment>
<dbReference type="Proteomes" id="UP000537130">
    <property type="component" value="Unassembled WGS sequence"/>
</dbReference>
<organism evidence="8 9">
    <name type="scientific">Litorivivens lipolytica</name>
    <dbReference type="NCBI Taxonomy" id="1524264"/>
    <lineage>
        <taxon>Bacteria</taxon>
        <taxon>Pseudomonadati</taxon>
        <taxon>Pseudomonadota</taxon>
        <taxon>Gammaproteobacteria</taxon>
        <taxon>Litorivivens</taxon>
    </lineage>
</organism>
<gene>
    <name evidence="8" type="ORF">FHR99_000507</name>
</gene>
<dbReference type="InterPro" id="IPR017441">
    <property type="entry name" value="Protein_kinase_ATP_BS"/>
</dbReference>
<dbReference type="PROSITE" id="PS50011">
    <property type="entry name" value="PROTEIN_KINASE_DOM"/>
    <property type="match status" value="1"/>
</dbReference>
<accession>A0A7W4W2J6</accession>
<dbReference type="Gene3D" id="1.10.510.10">
    <property type="entry name" value="Transferase(Phosphotransferase) domain 1"/>
    <property type="match status" value="1"/>
</dbReference>
<evidence type="ECO:0000256" key="5">
    <source>
        <dbReference type="PROSITE-ProRule" id="PRU10141"/>
    </source>
</evidence>
<evidence type="ECO:0000259" key="7">
    <source>
        <dbReference type="PROSITE" id="PS50011"/>
    </source>
</evidence>
<feature type="region of interest" description="Disordered" evidence="6">
    <location>
        <begin position="1"/>
        <end position="43"/>
    </location>
</feature>
<dbReference type="Pfam" id="PF00069">
    <property type="entry name" value="Pkinase"/>
    <property type="match status" value="1"/>
</dbReference>
<evidence type="ECO:0000256" key="3">
    <source>
        <dbReference type="ARBA" id="ARBA00022777"/>
    </source>
</evidence>
<evidence type="ECO:0000256" key="2">
    <source>
        <dbReference type="ARBA" id="ARBA00022741"/>
    </source>
</evidence>
<name>A0A7W4W2J6_9GAMM</name>
<keyword evidence="9" id="KW-1185">Reference proteome</keyword>
<evidence type="ECO:0000256" key="6">
    <source>
        <dbReference type="SAM" id="MobiDB-lite"/>
    </source>
</evidence>
<dbReference type="EMBL" id="JACHWY010000001">
    <property type="protein sequence ID" value="MBB3046271.1"/>
    <property type="molecule type" value="Genomic_DNA"/>
</dbReference>
<dbReference type="PROSITE" id="PS00108">
    <property type="entry name" value="PROTEIN_KINASE_ST"/>
    <property type="match status" value="1"/>
</dbReference>
<dbReference type="GO" id="GO:0004674">
    <property type="term" value="F:protein serine/threonine kinase activity"/>
    <property type="evidence" value="ECO:0007669"/>
    <property type="project" value="UniProtKB-KW"/>
</dbReference>
<dbReference type="SUPFAM" id="SSF56112">
    <property type="entry name" value="Protein kinase-like (PK-like)"/>
    <property type="match status" value="1"/>
</dbReference>
<reference evidence="8 9" key="1">
    <citation type="submission" date="2020-08" db="EMBL/GenBank/DDBJ databases">
        <title>Genomic Encyclopedia of Type Strains, Phase III (KMG-III): the genomes of soil and plant-associated and newly described type strains.</title>
        <authorList>
            <person name="Whitman W."/>
        </authorList>
    </citation>
    <scope>NUCLEOTIDE SEQUENCE [LARGE SCALE GENOMIC DNA]</scope>
    <source>
        <strain evidence="8 9">CECT 8654</strain>
    </source>
</reference>
<keyword evidence="4 5" id="KW-0067">ATP-binding</keyword>
<dbReference type="InterPro" id="IPR008271">
    <property type="entry name" value="Ser/Thr_kinase_AS"/>
</dbReference>
<feature type="binding site" evidence="5">
    <location>
        <position position="111"/>
    </location>
    <ligand>
        <name>ATP</name>
        <dbReference type="ChEBI" id="CHEBI:30616"/>
    </ligand>
</feature>
<dbReference type="InterPro" id="IPR011009">
    <property type="entry name" value="Kinase-like_dom_sf"/>
</dbReference>
<dbReference type="CDD" id="cd14014">
    <property type="entry name" value="STKc_PknB_like"/>
    <property type="match status" value="1"/>
</dbReference>
<feature type="compositionally biased region" description="Basic and acidic residues" evidence="6">
    <location>
        <begin position="1"/>
        <end position="22"/>
    </location>
</feature>
<feature type="domain" description="Protein kinase" evidence="7">
    <location>
        <begin position="76"/>
        <end position="460"/>
    </location>
</feature>
<evidence type="ECO:0000256" key="4">
    <source>
        <dbReference type="ARBA" id="ARBA00022840"/>
    </source>
</evidence>
<keyword evidence="3 8" id="KW-0418">Kinase</keyword>
<dbReference type="AlphaFoldDB" id="A0A7W4W2J6"/>